<sequence>MEYATVMVPLDSKGSVYVPSVPVAVVPYSE</sequence>
<proteinExistence type="predicted"/>
<evidence type="ECO:0000313" key="1">
    <source>
        <dbReference type="EMBL" id="EFL49697.1"/>
    </source>
</evidence>
<keyword evidence="2" id="KW-1185">Reference proteome</keyword>
<dbReference type="Proteomes" id="UP000006250">
    <property type="component" value="Unassembled WGS sequence"/>
</dbReference>
<name>E1K101_SOLFR</name>
<gene>
    <name evidence="1" type="ORF">DesfrDRAFT_3551</name>
</gene>
<organism evidence="1 2">
    <name type="scientific">Solidesulfovibrio fructosivorans JJ]</name>
    <dbReference type="NCBI Taxonomy" id="596151"/>
    <lineage>
        <taxon>Bacteria</taxon>
        <taxon>Pseudomonadati</taxon>
        <taxon>Thermodesulfobacteriota</taxon>
        <taxon>Desulfovibrionia</taxon>
        <taxon>Desulfovibrionales</taxon>
        <taxon>Desulfovibrionaceae</taxon>
        <taxon>Solidesulfovibrio</taxon>
    </lineage>
</organism>
<reference evidence="1 2" key="1">
    <citation type="submission" date="2010-08" db="EMBL/GenBank/DDBJ databases">
        <title>The draft genome of Desulfovibrio fructosovorans JJ.</title>
        <authorList>
            <consortium name="US DOE Joint Genome Institute (JGI-PGF)"/>
            <person name="Lucas S."/>
            <person name="Copeland A."/>
            <person name="Lapidus A."/>
            <person name="Cheng J.-F."/>
            <person name="Bruce D."/>
            <person name="Goodwin L."/>
            <person name="Pitluck S."/>
            <person name="Land M.L."/>
            <person name="Hauser L."/>
            <person name="Chang Y.-J."/>
            <person name="Jeffries C."/>
            <person name="Wall J.D."/>
            <person name="Stahl D.A."/>
            <person name="Arkin A.P."/>
            <person name="Dehal P."/>
            <person name="Stolyar S.M."/>
            <person name="Hazen T.C."/>
            <person name="Woyke T.J."/>
        </authorList>
    </citation>
    <scope>NUCLEOTIDE SEQUENCE [LARGE SCALE GENOMIC DNA]</scope>
    <source>
        <strain evidence="1 2">JJ</strain>
    </source>
</reference>
<protein>
    <submittedName>
        <fullName evidence="1">Uncharacterized protein</fullName>
    </submittedName>
</protein>
<accession>E1K101</accession>
<evidence type="ECO:0000313" key="2">
    <source>
        <dbReference type="Proteomes" id="UP000006250"/>
    </source>
</evidence>
<comment type="caution">
    <text evidence="1">The sequence shown here is derived from an EMBL/GenBank/DDBJ whole genome shotgun (WGS) entry which is preliminary data.</text>
</comment>
<dbReference type="EMBL" id="AECZ01000035">
    <property type="protein sequence ID" value="EFL49697.1"/>
    <property type="molecule type" value="Genomic_DNA"/>
</dbReference>
<dbReference type="AlphaFoldDB" id="E1K101"/>